<dbReference type="InterPro" id="IPR018357">
    <property type="entry name" value="Hexapep_transf_CS"/>
</dbReference>
<keyword evidence="2" id="KW-0808">Transferase</keyword>
<dbReference type="PROSITE" id="PS00101">
    <property type="entry name" value="HEXAPEP_TRANSFERASES"/>
    <property type="match status" value="1"/>
</dbReference>
<keyword evidence="4" id="KW-0012">Acyltransferase</keyword>
<organism evidence="5 6">
    <name type="scientific">Saliniramus fredricksonii</name>
    <dbReference type="NCBI Taxonomy" id="1653334"/>
    <lineage>
        <taxon>Bacteria</taxon>
        <taxon>Pseudomonadati</taxon>
        <taxon>Pseudomonadota</taxon>
        <taxon>Alphaproteobacteria</taxon>
        <taxon>Hyphomicrobiales</taxon>
        <taxon>Salinarimonadaceae</taxon>
        <taxon>Saliniramus</taxon>
    </lineage>
</organism>
<gene>
    <name evidence="5" type="ORF">GA0071312_3322</name>
</gene>
<dbReference type="Proteomes" id="UP000182800">
    <property type="component" value="Unassembled WGS sequence"/>
</dbReference>
<dbReference type="SUPFAM" id="SSF51161">
    <property type="entry name" value="Trimeric LpxA-like enzymes"/>
    <property type="match status" value="1"/>
</dbReference>
<evidence type="ECO:0000313" key="6">
    <source>
        <dbReference type="Proteomes" id="UP000182800"/>
    </source>
</evidence>
<name>A0ABY0KD14_9HYPH</name>
<evidence type="ECO:0008006" key="7">
    <source>
        <dbReference type="Google" id="ProtNLM"/>
    </source>
</evidence>
<comment type="similarity">
    <text evidence="1">Belongs to the transferase hexapeptide repeat family.</text>
</comment>
<dbReference type="InterPro" id="IPR017694">
    <property type="entry name" value="Phosphonate_tfrase_rpt"/>
</dbReference>
<reference evidence="5 6" key="1">
    <citation type="submission" date="2016-08" db="EMBL/GenBank/DDBJ databases">
        <authorList>
            <person name="Varghese N."/>
            <person name="Submissions Spin"/>
        </authorList>
    </citation>
    <scope>NUCLEOTIDE SEQUENCE [LARGE SCALE GENOMIC DNA]</scope>
    <source>
        <strain evidence="5 6">HL-109</strain>
    </source>
</reference>
<evidence type="ECO:0000313" key="5">
    <source>
        <dbReference type="EMBL" id="SCC82339.1"/>
    </source>
</evidence>
<keyword evidence="6" id="KW-1185">Reference proteome</keyword>
<proteinExistence type="inferred from homology"/>
<dbReference type="CDD" id="cd03349">
    <property type="entry name" value="LbH_XAT"/>
    <property type="match status" value="1"/>
</dbReference>
<dbReference type="Gene3D" id="2.160.10.10">
    <property type="entry name" value="Hexapeptide repeat proteins"/>
    <property type="match status" value="1"/>
</dbReference>
<dbReference type="Pfam" id="PF00132">
    <property type="entry name" value="Hexapep"/>
    <property type="match status" value="1"/>
</dbReference>
<dbReference type="InterPro" id="IPR001451">
    <property type="entry name" value="Hexapep"/>
</dbReference>
<protein>
    <recommendedName>
        <fullName evidence="7">Chloramphenicol acetyltransferase</fullName>
    </recommendedName>
</protein>
<dbReference type="InterPro" id="IPR050179">
    <property type="entry name" value="Trans_hexapeptide_repeat"/>
</dbReference>
<evidence type="ECO:0000256" key="2">
    <source>
        <dbReference type="ARBA" id="ARBA00022679"/>
    </source>
</evidence>
<dbReference type="NCBIfam" id="TIGR03308">
    <property type="entry name" value="phn_thr-fam"/>
    <property type="match status" value="1"/>
</dbReference>
<dbReference type="EMBL" id="FMBM01000002">
    <property type="protein sequence ID" value="SCC82339.1"/>
    <property type="molecule type" value="Genomic_DNA"/>
</dbReference>
<comment type="caution">
    <text evidence="5">The sequence shown here is derived from an EMBL/GenBank/DDBJ whole genome shotgun (WGS) entry which is preliminary data.</text>
</comment>
<dbReference type="RefSeq" id="WP_074445849.1">
    <property type="nucleotide sequence ID" value="NZ_FMBM01000002.1"/>
</dbReference>
<keyword evidence="3" id="KW-0677">Repeat</keyword>
<accession>A0ABY0KD14</accession>
<evidence type="ECO:0000256" key="1">
    <source>
        <dbReference type="ARBA" id="ARBA00007274"/>
    </source>
</evidence>
<sequence>MKKLSPDRPLLHPGARITQSEFGPYTEVGPDSVILNTTFGAYSYCTRLCDIANTTLGKFVNIAAMVRIGPTDHPMCRASQHHFLYRSADYWLDAAHDTAFFAAREARRTTIGHDVWIGHGAIIRPDVAVGDGAVIGAGAVVTRDVPAYTIVAGIPATPLRRRFPEDIAARLQALAWWSWDHTMIRAALDDFRTLSVEAFLEKHGG</sequence>
<dbReference type="PANTHER" id="PTHR43300:SF11">
    <property type="entry name" value="ACETYLTRANSFERASE RV3034C-RELATED"/>
    <property type="match status" value="1"/>
</dbReference>
<dbReference type="PANTHER" id="PTHR43300">
    <property type="entry name" value="ACETYLTRANSFERASE"/>
    <property type="match status" value="1"/>
</dbReference>
<evidence type="ECO:0000256" key="3">
    <source>
        <dbReference type="ARBA" id="ARBA00022737"/>
    </source>
</evidence>
<dbReference type="InterPro" id="IPR011004">
    <property type="entry name" value="Trimer_LpxA-like_sf"/>
</dbReference>
<evidence type="ECO:0000256" key="4">
    <source>
        <dbReference type="ARBA" id="ARBA00023315"/>
    </source>
</evidence>